<comment type="caution">
    <text evidence="2">The sequence shown here is derived from an EMBL/GenBank/DDBJ whole genome shotgun (WGS) entry which is preliminary data.</text>
</comment>
<dbReference type="EMBL" id="MWAK01000190">
    <property type="protein sequence ID" value="OPZ91252.1"/>
    <property type="molecule type" value="Genomic_DNA"/>
</dbReference>
<reference evidence="2" key="1">
    <citation type="submission" date="2017-02" db="EMBL/GenBank/DDBJ databases">
        <title>Delving into the versatile metabolic prowess of the omnipresent phylum Bacteroidetes.</title>
        <authorList>
            <person name="Nobu M.K."/>
            <person name="Mei R."/>
            <person name="Narihiro T."/>
            <person name="Kuroda K."/>
            <person name="Liu W.-T."/>
        </authorList>
    </citation>
    <scope>NUCLEOTIDE SEQUENCE</scope>
    <source>
        <strain evidence="2">ADurb.Bin417</strain>
    </source>
</reference>
<keyword evidence="1" id="KW-1133">Transmembrane helix</keyword>
<dbReference type="Proteomes" id="UP000485484">
    <property type="component" value="Unassembled WGS sequence"/>
</dbReference>
<organism evidence="2">
    <name type="scientific">candidate division TA06 bacterium ADurb.Bin417</name>
    <dbReference type="NCBI Taxonomy" id="1852828"/>
    <lineage>
        <taxon>Bacteria</taxon>
        <taxon>Bacteria division TA06</taxon>
    </lineage>
</organism>
<keyword evidence="1" id="KW-0472">Membrane</keyword>
<accession>A0A1V5MDQ1</accession>
<sequence length="131" mass="14159">MRIPDLAKKRDAFTLVEVLAALTFTMILLPVAMKGVSLATGASADARRRIEATLLARTLMAELESEGVNQFSEASGDFAPEAPGYQWSARVAAGPESNLNELQVEVTWQSRGSERSVTLATLIYEEGVSNE</sequence>
<keyword evidence="1" id="KW-0812">Transmembrane</keyword>
<name>A0A1V5MDQ1_UNCT6</name>
<evidence type="ECO:0008006" key="3">
    <source>
        <dbReference type="Google" id="ProtNLM"/>
    </source>
</evidence>
<evidence type="ECO:0000313" key="2">
    <source>
        <dbReference type="EMBL" id="OPZ91252.1"/>
    </source>
</evidence>
<protein>
    <recommendedName>
        <fullName evidence="3">Bacterial type II secretion system protein I</fullName>
    </recommendedName>
</protein>
<gene>
    <name evidence="2" type="ORF">BWY73_01139</name>
</gene>
<feature type="transmembrane region" description="Helical" evidence="1">
    <location>
        <begin position="12"/>
        <end position="33"/>
    </location>
</feature>
<evidence type="ECO:0000256" key="1">
    <source>
        <dbReference type="SAM" id="Phobius"/>
    </source>
</evidence>
<dbReference type="AlphaFoldDB" id="A0A1V5MDQ1"/>
<proteinExistence type="predicted"/>